<dbReference type="AlphaFoldDB" id="V9TVI0"/>
<dbReference type="Proteomes" id="UP000018700">
    <property type="component" value="Chromosome"/>
</dbReference>
<feature type="binding site" evidence="9">
    <location>
        <position position="228"/>
    </location>
    <ligand>
        <name>1-deoxy-D-xylulose 5-phosphate</name>
        <dbReference type="ChEBI" id="CHEBI:57792"/>
    </ligand>
</feature>
<dbReference type="GO" id="GO:0016853">
    <property type="term" value="F:isomerase activity"/>
    <property type="evidence" value="ECO:0007669"/>
    <property type="project" value="UniProtKB-KW"/>
</dbReference>
<comment type="pathway">
    <text evidence="1 9">Isoprenoid biosynthesis; isopentenyl diphosphate biosynthesis via DXP pathway; isopentenyl diphosphate from 1-deoxy-D-xylulose 5-phosphate: step 1/6.</text>
</comment>
<organism evidence="13 14">
    <name type="scientific">Candidatus Endolissoclinum faulkneri L5</name>
    <dbReference type="NCBI Taxonomy" id="1401328"/>
    <lineage>
        <taxon>Bacteria</taxon>
        <taxon>Pseudomonadati</taxon>
        <taxon>Pseudomonadota</taxon>
        <taxon>Alphaproteobacteria</taxon>
        <taxon>Rhodospirillales</taxon>
        <taxon>Rhodospirillaceae</taxon>
        <taxon>Candidatus Endolissoclinum</taxon>
    </lineage>
</organism>
<feature type="binding site" evidence="9">
    <location>
        <position position="135"/>
    </location>
    <ligand>
        <name>1-deoxy-D-xylulose 5-phosphate</name>
        <dbReference type="ChEBI" id="CHEBI:57792"/>
    </ligand>
</feature>
<dbReference type="SUPFAM" id="SSF51735">
    <property type="entry name" value="NAD(P)-binding Rossmann-fold domains"/>
    <property type="match status" value="1"/>
</dbReference>
<dbReference type="Pfam" id="PF08436">
    <property type="entry name" value="DXP_redisom_C"/>
    <property type="match status" value="1"/>
</dbReference>
<dbReference type="PIRSF" id="PIRSF006205">
    <property type="entry name" value="Dxp_reductismrs"/>
    <property type="match status" value="1"/>
</dbReference>
<dbReference type="PANTHER" id="PTHR30525:SF0">
    <property type="entry name" value="1-DEOXY-D-XYLULOSE 5-PHOSPHATE REDUCTOISOMERASE, CHLOROPLASTIC"/>
    <property type="match status" value="1"/>
</dbReference>
<proteinExistence type="inferred from homology"/>
<dbReference type="GO" id="GO:0030145">
    <property type="term" value="F:manganese ion binding"/>
    <property type="evidence" value="ECO:0007669"/>
    <property type="project" value="TreeGrafter"/>
</dbReference>
<feature type="domain" description="1-deoxy-D-xylulose 5-phosphate reductoisomerase N-terminal" evidence="10">
    <location>
        <begin position="17"/>
        <end position="142"/>
    </location>
</feature>
<evidence type="ECO:0000259" key="10">
    <source>
        <dbReference type="Pfam" id="PF02670"/>
    </source>
</evidence>
<keyword evidence="7 9" id="KW-0414">Isoprene biosynthesis</keyword>
<feature type="binding site" evidence="9">
    <location>
        <position position="136"/>
    </location>
    <ligand>
        <name>NADPH</name>
        <dbReference type="ChEBI" id="CHEBI:57783"/>
    </ligand>
</feature>
<dbReference type="SUPFAM" id="SSF55347">
    <property type="entry name" value="Glyceraldehyde-3-phosphate dehydrogenase-like, C-terminal domain"/>
    <property type="match status" value="1"/>
</dbReference>
<keyword evidence="14" id="KW-1185">Reference proteome</keyword>
<dbReference type="EMBL" id="CP006745">
    <property type="protein sequence ID" value="AHC73683.1"/>
    <property type="molecule type" value="Genomic_DNA"/>
</dbReference>
<feature type="binding site" evidence="9">
    <location>
        <position position="162"/>
    </location>
    <ligand>
        <name>1-deoxy-D-xylulose 5-phosphate</name>
        <dbReference type="ChEBI" id="CHEBI:57792"/>
    </ligand>
</feature>
<dbReference type="GO" id="GO:0070402">
    <property type="term" value="F:NADPH binding"/>
    <property type="evidence" value="ECO:0007669"/>
    <property type="project" value="InterPro"/>
</dbReference>
<dbReference type="UniPathway" id="UPA00056">
    <property type="reaction ID" value="UER00092"/>
</dbReference>
<dbReference type="Pfam" id="PF13288">
    <property type="entry name" value="DXPR_C"/>
    <property type="match status" value="1"/>
</dbReference>
<evidence type="ECO:0000256" key="5">
    <source>
        <dbReference type="ARBA" id="ARBA00023002"/>
    </source>
</evidence>
<dbReference type="PATRIC" id="fig|1401328.3.peg.454"/>
<dbReference type="InterPro" id="IPR013644">
    <property type="entry name" value="DXP_reductoisomerase_C"/>
</dbReference>
<evidence type="ECO:0000256" key="6">
    <source>
        <dbReference type="ARBA" id="ARBA00023211"/>
    </source>
</evidence>
<dbReference type="FunFam" id="3.40.50.720:FF:000045">
    <property type="entry name" value="1-deoxy-D-xylulose 5-phosphate reductoisomerase"/>
    <property type="match status" value="1"/>
</dbReference>
<evidence type="ECO:0000256" key="7">
    <source>
        <dbReference type="ARBA" id="ARBA00023229"/>
    </source>
</evidence>
<comment type="catalytic activity">
    <reaction evidence="8">
        <text>2-C-methyl-D-erythritol 4-phosphate + NADP(+) = 1-deoxy-D-xylulose 5-phosphate + NADPH + H(+)</text>
        <dbReference type="Rhea" id="RHEA:13717"/>
        <dbReference type="ChEBI" id="CHEBI:15378"/>
        <dbReference type="ChEBI" id="CHEBI:57783"/>
        <dbReference type="ChEBI" id="CHEBI:57792"/>
        <dbReference type="ChEBI" id="CHEBI:58262"/>
        <dbReference type="ChEBI" id="CHEBI:58349"/>
        <dbReference type="EC" id="1.1.1.267"/>
    </reaction>
    <physiologicalReaction direction="right-to-left" evidence="8">
        <dbReference type="Rhea" id="RHEA:13719"/>
    </physiologicalReaction>
</comment>
<evidence type="ECO:0000256" key="4">
    <source>
        <dbReference type="ARBA" id="ARBA00022857"/>
    </source>
</evidence>
<evidence type="ECO:0000259" key="12">
    <source>
        <dbReference type="Pfam" id="PF13288"/>
    </source>
</evidence>
<keyword evidence="5 9" id="KW-0560">Oxidoreductase</keyword>
<dbReference type="KEGG" id="efk:P856_465"/>
<dbReference type="InterPro" id="IPR003821">
    <property type="entry name" value="DXP_reductoisomerase"/>
</dbReference>
<dbReference type="STRING" id="1401328.P856_465"/>
<feature type="binding site" evidence="9">
    <location>
        <position position="160"/>
    </location>
    <ligand>
        <name>Mn(2+)</name>
        <dbReference type="ChEBI" id="CHEBI:29035"/>
    </ligand>
</feature>
<dbReference type="Gene3D" id="1.10.1740.10">
    <property type="match status" value="1"/>
</dbReference>
<feature type="binding site" evidence="9">
    <location>
        <position position="134"/>
    </location>
    <ligand>
        <name>NADPH</name>
        <dbReference type="ChEBI" id="CHEBI:57783"/>
    </ligand>
</feature>
<dbReference type="Gene3D" id="3.40.50.720">
    <property type="entry name" value="NAD(P)-binding Rossmann-like Domain"/>
    <property type="match status" value="1"/>
</dbReference>
<sequence>MDKRKECSTVVDKPRLISILGSTGSIGSNTIDLIARTPEHYIISALACKQNARLLAQQAKKLQAVFVAIEDKNAWPVLRNALAGTGIEAAAGTEAVLEAAKRPAEWTMCSIVGAAGLAPTLEAVRRGHTVALANKEALVCAGSLFIREAMRTGCQILPVDSEHNAIFQLFDSRKREGIEKITLTASGGPFRTLSRKEMACKTPSQAAAHPNWSMGTKVSIDSATIMNKGLEIIEAHYLFAIPEVQIDVLIHPESVVHSMVSYIDGSVIAQLSSPDMRTPIAYCLAWPKRMDTIIKNLDLVSIGQLSFFALDNNRFPAISLAREALRAKGDAACVMNAANEVAVEAFVAGRIGFTEISSVVYETMQRCPTEDIDNLESVFRSNAKGRRIADDIISDFTGVSIADRRRYLLLPNFSMKSVAVMHNKKI</sequence>
<evidence type="ECO:0000313" key="14">
    <source>
        <dbReference type="Proteomes" id="UP000018700"/>
    </source>
</evidence>
<dbReference type="EC" id="1.1.1.267" evidence="9"/>
<protein>
    <recommendedName>
        <fullName evidence="9">1-deoxy-D-xylulose 5-phosphate reductoisomerase</fullName>
        <shortName evidence="9">DXP reductoisomerase</shortName>
        <ecNumber evidence="9">1.1.1.267</ecNumber>
    </recommendedName>
    <alternativeName>
        <fullName evidence="9">1-deoxyxylulose-5-phosphate reductoisomerase</fullName>
    </alternativeName>
    <alternativeName>
        <fullName evidence="9">2-C-methyl-D-erythritol 4-phosphate synthase</fullName>
    </alternativeName>
</protein>
<dbReference type="NCBIfam" id="TIGR00243">
    <property type="entry name" value="Dxr"/>
    <property type="match status" value="1"/>
</dbReference>
<gene>
    <name evidence="9 13" type="primary">dxr</name>
    <name evidence="13" type="ORF">P856_465</name>
</gene>
<dbReference type="eggNOG" id="COG0743">
    <property type="taxonomic scope" value="Bacteria"/>
</dbReference>
<name>V9TVI0_9PROT</name>
<dbReference type="GO" id="GO:0030604">
    <property type="term" value="F:1-deoxy-D-xylulose-5-phosphate reductoisomerase activity"/>
    <property type="evidence" value="ECO:0007669"/>
    <property type="project" value="UniProtKB-UniRule"/>
</dbReference>
<evidence type="ECO:0000259" key="11">
    <source>
        <dbReference type="Pfam" id="PF08436"/>
    </source>
</evidence>
<feature type="binding site" evidence="9">
    <location>
        <position position="227"/>
    </location>
    <ligand>
        <name>1-deoxy-D-xylulose 5-phosphate</name>
        <dbReference type="ChEBI" id="CHEBI:57792"/>
    </ligand>
</feature>
<keyword evidence="9" id="KW-0460">Magnesium</keyword>
<comment type="similarity">
    <text evidence="2 9">Belongs to the DXR family.</text>
</comment>
<dbReference type="OrthoDB" id="9806546at2"/>
<reference evidence="13 14" key="1">
    <citation type="journal article" date="2013" name="PLoS ONE">
        <title>Bacterial endosymbiosis in a chordate host: long-term co-evolution and conservation of secondary metabolism.</title>
        <authorList>
            <person name="Kwan J.C."/>
            <person name="Schmidt E.W."/>
        </authorList>
    </citation>
    <scope>NUCLEOTIDE SEQUENCE [LARGE SCALE GENOMIC DNA]</scope>
    <source>
        <strain evidence="14">faulkneri L5</strain>
    </source>
</reference>
<accession>V9TVI0</accession>
<dbReference type="HOGENOM" id="CLU_035714_4_0_5"/>
<evidence type="ECO:0000256" key="1">
    <source>
        <dbReference type="ARBA" id="ARBA00005094"/>
    </source>
</evidence>
<keyword evidence="4 9" id="KW-0521">NADP</keyword>
<evidence type="ECO:0000256" key="3">
    <source>
        <dbReference type="ARBA" id="ARBA00022723"/>
    </source>
</evidence>
<feature type="binding site" evidence="9">
    <location>
        <position position="23"/>
    </location>
    <ligand>
        <name>NADPH</name>
        <dbReference type="ChEBI" id="CHEBI:57783"/>
    </ligand>
</feature>
<keyword evidence="6 9" id="KW-0464">Manganese</keyword>
<feature type="binding site" evidence="9">
    <location>
        <position position="215"/>
    </location>
    <ligand>
        <name>NADPH</name>
        <dbReference type="ChEBI" id="CHEBI:57783"/>
    </ligand>
</feature>
<dbReference type="PANTHER" id="PTHR30525">
    <property type="entry name" value="1-DEOXY-D-XYLULOSE 5-PHOSPHATE REDUCTOISOMERASE"/>
    <property type="match status" value="1"/>
</dbReference>
<comment type="function">
    <text evidence="9">Catalyzes the NADPH-dependent rearrangement and reduction of 1-deoxy-D-xylulose-5-phosphate (DXP) to 2-C-methyl-D-erythritol 4-phosphate (MEP).</text>
</comment>
<feature type="binding site" evidence="9">
    <location>
        <position position="26"/>
    </location>
    <ligand>
        <name>NADPH</name>
        <dbReference type="ChEBI" id="CHEBI:57783"/>
    </ligand>
</feature>
<comment type="caution">
    <text evidence="9">Lacks conserved residue(s) required for the propagation of feature annotation.</text>
</comment>
<feature type="binding site" evidence="9">
    <location>
        <position position="209"/>
    </location>
    <ligand>
        <name>1-deoxy-D-xylulose 5-phosphate</name>
        <dbReference type="ChEBI" id="CHEBI:57792"/>
    </ligand>
</feature>
<evidence type="ECO:0000256" key="8">
    <source>
        <dbReference type="ARBA" id="ARBA00048543"/>
    </source>
</evidence>
<feature type="binding site" evidence="9">
    <location>
        <position position="161"/>
    </location>
    <ligand>
        <name>1-deoxy-D-xylulose 5-phosphate</name>
        <dbReference type="ChEBI" id="CHEBI:57792"/>
    </ligand>
</feature>
<dbReference type="InterPro" id="IPR013512">
    <property type="entry name" value="DXP_reductoisomerase_N"/>
</dbReference>
<evidence type="ECO:0000313" key="13">
    <source>
        <dbReference type="EMBL" id="AHC73683.1"/>
    </source>
</evidence>
<feature type="binding site" evidence="9">
    <location>
        <position position="222"/>
    </location>
    <ligand>
        <name>1-deoxy-D-xylulose 5-phosphate</name>
        <dbReference type="ChEBI" id="CHEBI:57792"/>
    </ligand>
</feature>
<dbReference type="InterPro" id="IPR036169">
    <property type="entry name" value="DXPR_C_sf"/>
</dbReference>
<dbReference type="SUPFAM" id="SSF69055">
    <property type="entry name" value="1-deoxy-D-xylulose-5-phosphate reductoisomerase, C-terminal domain"/>
    <property type="match status" value="1"/>
</dbReference>
<dbReference type="InterPro" id="IPR036291">
    <property type="entry name" value="NAD(P)-bd_dom_sf"/>
</dbReference>
<keyword evidence="13" id="KW-0413">Isomerase</keyword>
<feature type="binding site" evidence="9">
    <location>
        <position position="186"/>
    </location>
    <ligand>
        <name>1-deoxy-D-xylulose 5-phosphate</name>
        <dbReference type="ChEBI" id="CHEBI:57792"/>
    </ligand>
</feature>
<evidence type="ECO:0000256" key="9">
    <source>
        <dbReference type="HAMAP-Rule" id="MF_00183"/>
    </source>
</evidence>
<feature type="domain" description="DXP reductoisomerase C-terminal" evidence="12">
    <location>
        <begin position="271"/>
        <end position="387"/>
    </location>
</feature>
<feature type="binding site" evidence="9">
    <location>
        <position position="25"/>
    </location>
    <ligand>
        <name>NADPH</name>
        <dbReference type="ChEBI" id="CHEBI:57783"/>
    </ligand>
</feature>
<feature type="binding site" evidence="9">
    <location>
        <position position="162"/>
    </location>
    <ligand>
        <name>Mn(2+)</name>
        <dbReference type="ChEBI" id="CHEBI:29035"/>
    </ligand>
</feature>
<dbReference type="InterPro" id="IPR026877">
    <property type="entry name" value="DXPR_C"/>
</dbReference>
<dbReference type="Pfam" id="PF02670">
    <property type="entry name" value="DXP_reductoisom"/>
    <property type="match status" value="1"/>
</dbReference>
<feature type="binding site" evidence="9">
    <location>
        <position position="231"/>
    </location>
    <ligand>
        <name>Mn(2+)</name>
        <dbReference type="ChEBI" id="CHEBI:29035"/>
    </ligand>
</feature>
<evidence type="ECO:0000256" key="2">
    <source>
        <dbReference type="ARBA" id="ARBA00006825"/>
    </source>
</evidence>
<dbReference type="HAMAP" id="MF_00183">
    <property type="entry name" value="DXP_reductoisom"/>
    <property type="match status" value="1"/>
</dbReference>
<feature type="binding site" evidence="9">
    <location>
        <position position="51"/>
    </location>
    <ligand>
        <name>NADPH</name>
        <dbReference type="ChEBI" id="CHEBI:57783"/>
    </ligand>
</feature>
<feature type="domain" description="1-deoxy-D-xylulose 5-phosphate reductoisomerase C-terminal" evidence="11">
    <location>
        <begin position="156"/>
        <end position="239"/>
    </location>
</feature>
<keyword evidence="3 9" id="KW-0479">Metal-binding</keyword>
<dbReference type="GO" id="GO:0051484">
    <property type="term" value="P:isopentenyl diphosphate biosynthetic process, methylerythritol 4-phosphate pathway involved in terpenoid biosynthetic process"/>
    <property type="evidence" value="ECO:0007669"/>
    <property type="project" value="UniProtKB-ARBA"/>
</dbReference>
<feature type="binding site" evidence="9">
    <location>
        <position position="231"/>
    </location>
    <ligand>
        <name>1-deoxy-D-xylulose 5-phosphate</name>
        <dbReference type="ChEBI" id="CHEBI:57792"/>
    </ligand>
</feature>
<comment type="cofactor">
    <cofactor evidence="9">
        <name>Mg(2+)</name>
        <dbReference type="ChEBI" id="CHEBI:18420"/>
    </cofactor>
    <cofactor evidence="9">
        <name>Mn(2+)</name>
        <dbReference type="ChEBI" id="CHEBI:29035"/>
    </cofactor>
</comment>
<feature type="binding site" evidence="9">
    <location>
        <position position="24"/>
    </location>
    <ligand>
        <name>NADPH</name>
        <dbReference type="ChEBI" id="CHEBI:57783"/>
    </ligand>
</feature>